<reference evidence="2" key="2">
    <citation type="journal article" date="2013" name="PLoS Genet.">
        <title>Comparative genome structure, secondary metabolite, and effector coding capacity across Cochliobolus pathogens.</title>
        <authorList>
            <person name="Condon B.J."/>
            <person name="Leng Y."/>
            <person name="Wu D."/>
            <person name="Bushley K.E."/>
            <person name="Ohm R.A."/>
            <person name="Otillar R."/>
            <person name="Martin J."/>
            <person name="Schackwitz W."/>
            <person name="Grimwood J."/>
            <person name="MohdZainudin N."/>
            <person name="Xue C."/>
            <person name="Wang R."/>
            <person name="Manning V.A."/>
            <person name="Dhillon B."/>
            <person name="Tu Z.J."/>
            <person name="Steffenson B.J."/>
            <person name="Salamov A."/>
            <person name="Sun H."/>
            <person name="Lowry S."/>
            <person name="LaButti K."/>
            <person name="Han J."/>
            <person name="Copeland A."/>
            <person name="Lindquist E."/>
            <person name="Barry K."/>
            <person name="Schmutz J."/>
            <person name="Baker S.E."/>
            <person name="Ciuffetti L.M."/>
            <person name="Grigoriev I.V."/>
            <person name="Zhong S."/>
            <person name="Turgeon B.G."/>
        </authorList>
    </citation>
    <scope>NUCLEOTIDE SEQUENCE [LARGE SCALE GENOMIC DNA]</scope>
    <source>
        <strain evidence="2">ND90Pr / ATCC 201652</strain>
    </source>
</reference>
<organism evidence="1 2">
    <name type="scientific">Cochliobolus sativus (strain ND90Pr / ATCC 201652)</name>
    <name type="common">Common root rot and spot blotch fungus</name>
    <name type="synonym">Bipolaris sorokiniana</name>
    <dbReference type="NCBI Taxonomy" id="665912"/>
    <lineage>
        <taxon>Eukaryota</taxon>
        <taxon>Fungi</taxon>
        <taxon>Dikarya</taxon>
        <taxon>Ascomycota</taxon>
        <taxon>Pezizomycotina</taxon>
        <taxon>Dothideomycetes</taxon>
        <taxon>Pleosporomycetidae</taxon>
        <taxon>Pleosporales</taxon>
        <taxon>Pleosporineae</taxon>
        <taxon>Pleosporaceae</taxon>
        <taxon>Bipolaris</taxon>
    </lineage>
</organism>
<proteinExistence type="predicted"/>
<gene>
    <name evidence="1" type="ORF">COCSADRAFT_28637</name>
</gene>
<dbReference type="EMBL" id="KB445647">
    <property type="protein sequence ID" value="EMD62244.1"/>
    <property type="molecule type" value="Genomic_DNA"/>
</dbReference>
<dbReference type="HOGENOM" id="CLU_1610610_0_0_1"/>
<sequence length="165" mass="17992">MSLAPGMRDSNHCVAVYLNAASVSFSTENLIIIVLHIICVPHAEALDCGSSESTDALYPLCNGLLRNLSGCYLSVASPSTRLTSIDNWKLSSLLGHSAFVPDSIVLRPDGMSLAELHWEDKSTSTANLMPSHALEPTEEQLRRQYLRSSRLSLSGFKSHNFTTDV</sequence>
<evidence type="ECO:0000313" key="2">
    <source>
        <dbReference type="Proteomes" id="UP000016934"/>
    </source>
</evidence>
<dbReference type="KEGG" id="bsc:COCSADRAFT_28637"/>
<dbReference type="Proteomes" id="UP000016934">
    <property type="component" value="Unassembled WGS sequence"/>
</dbReference>
<dbReference type="AlphaFoldDB" id="M2R507"/>
<name>M2R507_COCSN</name>
<accession>M2R507</accession>
<reference evidence="1 2" key="1">
    <citation type="journal article" date="2012" name="PLoS Pathog.">
        <title>Diverse lifestyles and strategies of plant pathogenesis encoded in the genomes of eighteen Dothideomycetes fungi.</title>
        <authorList>
            <person name="Ohm R.A."/>
            <person name="Feau N."/>
            <person name="Henrissat B."/>
            <person name="Schoch C.L."/>
            <person name="Horwitz B.A."/>
            <person name="Barry K.W."/>
            <person name="Condon B.J."/>
            <person name="Copeland A.C."/>
            <person name="Dhillon B."/>
            <person name="Glaser F."/>
            <person name="Hesse C.N."/>
            <person name="Kosti I."/>
            <person name="LaButti K."/>
            <person name="Lindquist E.A."/>
            <person name="Lucas S."/>
            <person name="Salamov A.A."/>
            <person name="Bradshaw R.E."/>
            <person name="Ciuffetti L."/>
            <person name="Hamelin R.C."/>
            <person name="Kema G.H.J."/>
            <person name="Lawrence C."/>
            <person name="Scott J.A."/>
            <person name="Spatafora J.W."/>
            <person name="Turgeon B.G."/>
            <person name="de Wit P.J.G.M."/>
            <person name="Zhong S."/>
            <person name="Goodwin S.B."/>
            <person name="Grigoriev I.V."/>
        </authorList>
    </citation>
    <scope>NUCLEOTIDE SEQUENCE [LARGE SCALE GENOMIC DNA]</scope>
    <source>
        <strain evidence="2">ND90Pr / ATCC 201652</strain>
    </source>
</reference>
<protein>
    <submittedName>
        <fullName evidence="1">Uncharacterized protein</fullName>
    </submittedName>
</protein>
<dbReference type="GeneID" id="19135895"/>
<dbReference type="RefSeq" id="XP_007702066.1">
    <property type="nucleotide sequence ID" value="XM_007703876.1"/>
</dbReference>
<evidence type="ECO:0000313" key="1">
    <source>
        <dbReference type="EMBL" id="EMD62244.1"/>
    </source>
</evidence>
<keyword evidence="2" id="KW-1185">Reference proteome</keyword>